<organism evidence="1 2">
    <name type="scientific">Flintibacter faecis</name>
    <dbReference type="NCBI Taxonomy" id="2763047"/>
    <lineage>
        <taxon>Bacteria</taxon>
        <taxon>Bacillati</taxon>
        <taxon>Bacillota</taxon>
        <taxon>Clostridia</taxon>
        <taxon>Eubacteriales</taxon>
        <taxon>Flintibacter</taxon>
    </lineage>
</organism>
<proteinExistence type="predicted"/>
<evidence type="ECO:0000313" key="1">
    <source>
        <dbReference type="EMBL" id="MBC5716026.1"/>
    </source>
</evidence>
<protein>
    <submittedName>
        <fullName evidence="1">Uncharacterized protein</fullName>
    </submittedName>
</protein>
<evidence type="ECO:0000313" key="2">
    <source>
        <dbReference type="Proteomes" id="UP000602260"/>
    </source>
</evidence>
<keyword evidence="2" id="KW-1185">Reference proteome</keyword>
<dbReference type="Proteomes" id="UP000602260">
    <property type="component" value="Unassembled WGS sequence"/>
</dbReference>
<dbReference type="RefSeq" id="WP_186877518.1">
    <property type="nucleotide sequence ID" value="NZ_JACOPN010000001.1"/>
</dbReference>
<dbReference type="EMBL" id="JACOPN010000001">
    <property type="protein sequence ID" value="MBC5716026.1"/>
    <property type="molecule type" value="Genomic_DNA"/>
</dbReference>
<sequence length="64" mass="7573">MDKITDIPPFYHQIIVLKWIFFCIESVFKRTFREIFGKKPPLFGGNSDQQGRIIIAERLVYTIP</sequence>
<accession>A0A8J6M4W7</accession>
<name>A0A8J6M4W7_9FIRM</name>
<dbReference type="AlphaFoldDB" id="A0A8J6M4W7"/>
<gene>
    <name evidence="1" type="ORF">H8S55_01580</name>
</gene>
<comment type="caution">
    <text evidence="1">The sequence shown here is derived from an EMBL/GenBank/DDBJ whole genome shotgun (WGS) entry which is preliminary data.</text>
</comment>
<reference evidence="1" key="1">
    <citation type="submission" date="2020-08" db="EMBL/GenBank/DDBJ databases">
        <title>Genome public.</title>
        <authorList>
            <person name="Liu C."/>
            <person name="Sun Q."/>
        </authorList>
    </citation>
    <scope>NUCLEOTIDE SEQUENCE</scope>
    <source>
        <strain evidence="1">BX5</strain>
    </source>
</reference>